<dbReference type="InterPro" id="IPR002938">
    <property type="entry name" value="FAD-bd"/>
</dbReference>
<comment type="cofactor">
    <cofactor evidence="1">
        <name>FAD</name>
        <dbReference type="ChEBI" id="CHEBI:57692"/>
    </cofactor>
</comment>
<evidence type="ECO:0000256" key="2">
    <source>
        <dbReference type="ARBA" id="ARBA00022630"/>
    </source>
</evidence>
<reference evidence="8" key="2">
    <citation type="journal article" date="2020" name="Int. J. Syst. Evol. Microbiol.">
        <title>Genomic insights into a novel species Rhodoferax aquaticus sp. nov., isolated from freshwater.</title>
        <authorList>
            <person name="Li T."/>
            <person name="Zhuo Y."/>
            <person name="Jin C.Z."/>
            <person name="Wu X."/>
            <person name="Ko S.R."/>
            <person name="Jin F.J."/>
            <person name="Ahn C.Y."/>
            <person name="Oh H.M."/>
            <person name="Lee H.G."/>
            <person name="Jin L."/>
        </authorList>
    </citation>
    <scope>NUCLEOTIDE SEQUENCE [LARGE SCALE GENOMIC DNA]</scope>
    <source>
        <strain evidence="8">Gr-4</strain>
    </source>
</reference>
<dbReference type="PROSITE" id="PS51257">
    <property type="entry name" value="PROKAR_LIPOPROTEIN"/>
    <property type="match status" value="1"/>
</dbReference>
<keyword evidence="3" id="KW-0274">FAD</keyword>
<organism evidence="7 8">
    <name type="scientific">Rhodoferax aquaticus</name>
    <dbReference type="NCBI Taxonomy" id="2527691"/>
    <lineage>
        <taxon>Bacteria</taxon>
        <taxon>Pseudomonadati</taxon>
        <taxon>Pseudomonadota</taxon>
        <taxon>Betaproteobacteria</taxon>
        <taxon>Burkholderiales</taxon>
        <taxon>Comamonadaceae</taxon>
        <taxon>Rhodoferax</taxon>
    </lineage>
</organism>
<evidence type="ECO:0000256" key="5">
    <source>
        <dbReference type="ARBA" id="ARBA00023033"/>
    </source>
</evidence>
<keyword evidence="4" id="KW-0560">Oxidoreductase</keyword>
<keyword evidence="2" id="KW-0285">Flavoprotein</keyword>
<keyword evidence="5" id="KW-0503">Monooxygenase</keyword>
<accession>A0A515EMQ5</accession>
<dbReference type="SUPFAM" id="SSF51905">
    <property type="entry name" value="FAD/NAD(P)-binding domain"/>
    <property type="match status" value="1"/>
</dbReference>
<dbReference type="InterPro" id="IPR050493">
    <property type="entry name" value="FAD-dep_Monooxygenase_BioMet"/>
</dbReference>
<sequence length="399" mass="42704">MDKKILIVGGGIGGMAAALACTRSGLTVRLTERAAAFGEVGAGVQLGPNSVQVLEGWGLGKQLKAVAAFPQELCVRNAKSGAVLARMPLGKSMVEQYGSPYATIARADLHSLLLTALCRSGSARLMLDSEVTSVTQDKDSVSVQLAAPEGHSPQILKADVLVGADGLWSRVRSQILHTGGPRVTGHLAYRAMLKQSDLPVTLRSQVVTAWMGPGYHVVQYPVGAGEWLNVVAIVHGELQGDLASWDHSGNAKELRIALAGAASPLWDLLHAIPDWRLWALCDRPPMRSAAEHAVGRVALLGDAAHPMRPYLAQGAGMALEDAAELARVLVKSGVPVDKALRAYAARRWRRNAKVQARSIRNGHIFHLRGPFAFGRDATLRLLGKRVLDVPWLYQGPDQV</sequence>
<dbReference type="SUPFAM" id="SSF54373">
    <property type="entry name" value="FAD-linked reductases, C-terminal domain"/>
    <property type="match status" value="1"/>
</dbReference>
<reference evidence="8" key="1">
    <citation type="submission" date="2019-02" db="EMBL/GenBank/DDBJ databases">
        <title>Complete genome sequence of Rhodoferax sp. Gr-4.</title>
        <authorList>
            <person name="Jin L."/>
        </authorList>
    </citation>
    <scope>NUCLEOTIDE SEQUENCE [LARGE SCALE GENOMIC DNA]</scope>
    <source>
        <strain evidence="8">Gr-4</strain>
    </source>
</reference>
<dbReference type="GO" id="GO:0004497">
    <property type="term" value="F:monooxygenase activity"/>
    <property type="evidence" value="ECO:0007669"/>
    <property type="project" value="UniProtKB-KW"/>
</dbReference>
<dbReference type="PRINTS" id="PR00420">
    <property type="entry name" value="RNGMNOXGNASE"/>
</dbReference>
<keyword evidence="8" id="KW-1185">Reference proteome</keyword>
<evidence type="ECO:0000313" key="8">
    <source>
        <dbReference type="Proteomes" id="UP000317365"/>
    </source>
</evidence>
<evidence type="ECO:0000256" key="3">
    <source>
        <dbReference type="ARBA" id="ARBA00022827"/>
    </source>
</evidence>
<dbReference type="PANTHER" id="PTHR13789">
    <property type="entry name" value="MONOOXYGENASE"/>
    <property type="match status" value="1"/>
</dbReference>
<dbReference type="Gene3D" id="3.50.50.60">
    <property type="entry name" value="FAD/NAD(P)-binding domain"/>
    <property type="match status" value="1"/>
</dbReference>
<dbReference type="EMBL" id="CP036282">
    <property type="protein sequence ID" value="QDL53950.1"/>
    <property type="molecule type" value="Genomic_DNA"/>
</dbReference>
<dbReference type="AlphaFoldDB" id="A0A515EMQ5"/>
<evidence type="ECO:0000313" key="7">
    <source>
        <dbReference type="EMBL" id="QDL53950.1"/>
    </source>
</evidence>
<feature type="domain" description="FAD-binding" evidence="6">
    <location>
        <begin position="4"/>
        <end position="356"/>
    </location>
</feature>
<name>A0A515EMQ5_9BURK</name>
<evidence type="ECO:0000256" key="4">
    <source>
        <dbReference type="ARBA" id="ARBA00023002"/>
    </source>
</evidence>
<dbReference type="PANTHER" id="PTHR13789:SF318">
    <property type="entry name" value="GERANYLGERANYL DIPHOSPHATE REDUCTASE"/>
    <property type="match status" value="1"/>
</dbReference>
<protein>
    <submittedName>
        <fullName evidence="7">FAD-dependent oxidoreductase</fullName>
    </submittedName>
</protein>
<gene>
    <name evidence="7" type="ORF">EXZ61_07090</name>
</gene>
<dbReference type="Pfam" id="PF01494">
    <property type="entry name" value="FAD_binding_3"/>
    <property type="match status" value="1"/>
</dbReference>
<dbReference type="GO" id="GO:0071949">
    <property type="term" value="F:FAD binding"/>
    <property type="evidence" value="ECO:0007669"/>
    <property type="project" value="InterPro"/>
</dbReference>
<dbReference type="InterPro" id="IPR036188">
    <property type="entry name" value="FAD/NAD-bd_sf"/>
</dbReference>
<dbReference type="RefSeq" id="WP_142810397.1">
    <property type="nucleotide sequence ID" value="NZ_CP036282.1"/>
</dbReference>
<dbReference type="KEGG" id="rhg:EXZ61_07090"/>
<evidence type="ECO:0000256" key="1">
    <source>
        <dbReference type="ARBA" id="ARBA00001974"/>
    </source>
</evidence>
<dbReference type="Proteomes" id="UP000317365">
    <property type="component" value="Chromosome"/>
</dbReference>
<evidence type="ECO:0000259" key="6">
    <source>
        <dbReference type="Pfam" id="PF01494"/>
    </source>
</evidence>
<proteinExistence type="predicted"/>